<sequence length="167" mass="18194">MEDIQTDLGGNLDSVLNFFIHFGSEFLAFIVLTAIVVAFTFYFGRERIAPLIAGLYIAIPLYQIFPYEEGILTTPLLQISFYLLIVVLTMVAFSGLSSVFPTSGGGLIGLVILSAITAGMVIAIAIHILPVESLYTFSGATKALFESSQAFFLWMVAPIVGVFFFSR</sequence>
<keyword evidence="1" id="KW-0472">Membrane</keyword>
<gene>
    <name evidence="2" type="ORF">COU15_00265</name>
</gene>
<evidence type="ECO:0000313" key="2">
    <source>
        <dbReference type="EMBL" id="PIR85516.1"/>
    </source>
</evidence>
<keyword evidence="1" id="KW-1133">Transmembrane helix</keyword>
<feature type="transmembrane region" description="Helical" evidence="1">
    <location>
        <begin position="107"/>
        <end position="129"/>
    </location>
</feature>
<name>A0A2H0UIJ2_9BACT</name>
<feature type="transmembrane region" description="Helical" evidence="1">
    <location>
        <begin position="149"/>
        <end position="166"/>
    </location>
</feature>
<reference evidence="3" key="1">
    <citation type="submission" date="2017-09" db="EMBL/GenBank/DDBJ databases">
        <title>Depth-based differentiation of microbial function through sediment-hosted aquifers and enrichment of novel symbionts in the deep terrestrial subsurface.</title>
        <authorList>
            <person name="Probst A.J."/>
            <person name="Ladd B."/>
            <person name="Jarett J.K."/>
            <person name="Geller-Mcgrath D.E."/>
            <person name="Sieber C.M.K."/>
            <person name="Emerson J.B."/>
            <person name="Anantharaman K."/>
            <person name="Thomas B.C."/>
            <person name="Malmstrom R."/>
            <person name="Stieglmeier M."/>
            <person name="Klingl A."/>
            <person name="Woyke T."/>
            <person name="Ryan C.M."/>
            <person name="Banfield J.F."/>
        </authorList>
    </citation>
    <scope>NUCLEOTIDE SEQUENCE [LARGE SCALE GENOMIC DNA]</scope>
</reference>
<protein>
    <submittedName>
        <fullName evidence="2">Uncharacterized protein</fullName>
    </submittedName>
</protein>
<feature type="transmembrane region" description="Helical" evidence="1">
    <location>
        <begin position="18"/>
        <end position="41"/>
    </location>
</feature>
<evidence type="ECO:0000256" key="1">
    <source>
        <dbReference type="SAM" id="Phobius"/>
    </source>
</evidence>
<dbReference type="EMBL" id="PFBH01000001">
    <property type="protein sequence ID" value="PIR85516.1"/>
    <property type="molecule type" value="Genomic_DNA"/>
</dbReference>
<accession>A0A2H0UIJ2</accession>
<comment type="caution">
    <text evidence="2">The sequence shown here is derived from an EMBL/GenBank/DDBJ whole genome shotgun (WGS) entry which is preliminary data.</text>
</comment>
<keyword evidence="1" id="KW-0812">Transmembrane</keyword>
<feature type="transmembrane region" description="Helical" evidence="1">
    <location>
        <begin position="48"/>
        <end position="67"/>
    </location>
</feature>
<feature type="transmembrane region" description="Helical" evidence="1">
    <location>
        <begin position="79"/>
        <end position="100"/>
    </location>
</feature>
<dbReference type="AlphaFoldDB" id="A0A2H0UIJ2"/>
<organism evidence="2 3">
    <name type="scientific">Candidatus Kaiserbacteria bacterium CG10_big_fil_rev_8_21_14_0_10_45_20</name>
    <dbReference type="NCBI Taxonomy" id="1974607"/>
    <lineage>
        <taxon>Bacteria</taxon>
        <taxon>Candidatus Kaiseribacteriota</taxon>
    </lineage>
</organism>
<evidence type="ECO:0000313" key="3">
    <source>
        <dbReference type="Proteomes" id="UP000229315"/>
    </source>
</evidence>
<proteinExistence type="predicted"/>
<dbReference type="Proteomes" id="UP000229315">
    <property type="component" value="Unassembled WGS sequence"/>
</dbReference>